<keyword evidence="1" id="KW-1133">Transmembrane helix</keyword>
<dbReference type="AlphaFoldDB" id="A0A8C6IMD0"/>
<evidence type="ECO:0000313" key="2">
    <source>
        <dbReference type="Ensembl" id="ENSMSIP00000037709.1"/>
    </source>
</evidence>
<sequence>MWYFPSPIIKCTISESPKHIFIAELNYFLCYIAFDLLSLKVPVCLLSCFHFILGINILKEQVNMAFVTWNDPENQIYLR</sequence>
<keyword evidence="1" id="KW-0472">Membrane</keyword>
<keyword evidence="1" id="KW-0812">Transmembrane</keyword>
<dbReference type="Ensembl" id="ENSMSIT00000047594.1">
    <property type="protein sequence ID" value="ENSMSIP00000037709.1"/>
    <property type="gene ID" value="ENSMSIG00000031408.1"/>
</dbReference>
<dbReference type="Proteomes" id="UP000694415">
    <property type="component" value="Unplaced"/>
</dbReference>
<reference evidence="2" key="1">
    <citation type="submission" date="2025-08" db="UniProtKB">
        <authorList>
            <consortium name="Ensembl"/>
        </authorList>
    </citation>
    <scope>IDENTIFICATION</scope>
</reference>
<protein>
    <submittedName>
        <fullName evidence="2">Uncharacterized protein</fullName>
    </submittedName>
</protein>
<proteinExistence type="predicted"/>
<feature type="transmembrane region" description="Helical" evidence="1">
    <location>
        <begin position="37"/>
        <end position="58"/>
    </location>
</feature>
<keyword evidence="3" id="KW-1185">Reference proteome</keyword>
<organism evidence="2 3">
    <name type="scientific">Mus spicilegus</name>
    <name type="common">Mound-building mouse</name>
    <dbReference type="NCBI Taxonomy" id="10103"/>
    <lineage>
        <taxon>Eukaryota</taxon>
        <taxon>Metazoa</taxon>
        <taxon>Chordata</taxon>
        <taxon>Craniata</taxon>
        <taxon>Vertebrata</taxon>
        <taxon>Euteleostomi</taxon>
        <taxon>Mammalia</taxon>
        <taxon>Eutheria</taxon>
        <taxon>Euarchontoglires</taxon>
        <taxon>Glires</taxon>
        <taxon>Rodentia</taxon>
        <taxon>Myomorpha</taxon>
        <taxon>Muroidea</taxon>
        <taxon>Muridae</taxon>
        <taxon>Murinae</taxon>
        <taxon>Mus</taxon>
        <taxon>Mus</taxon>
    </lineage>
</organism>
<accession>A0A8C6IMD0</accession>
<evidence type="ECO:0000313" key="3">
    <source>
        <dbReference type="Proteomes" id="UP000694415"/>
    </source>
</evidence>
<name>A0A8C6IMD0_MUSSI</name>
<evidence type="ECO:0000256" key="1">
    <source>
        <dbReference type="SAM" id="Phobius"/>
    </source>
</evidence>
<reference evidence="2" key="2">
    <citation type="submission" date="2025-09" db="UniProtKB">
        <authorList>
            <consortium name="Ensembl"/>
        </authorList>
    </citation>
    <scope>IDENTIFICATION</scope>
</reference>